<protein>
    <submittedName>
        <fullName evidence="1">Uncharacterized protein</fullName>
    </submittedName>
</protein>
<gene>
    <name evidence="1" type="ORF">P5673_009483</name>
</gene>
<proteinExistence type="predicted"/>
<evidence type="ECO:0000313" key="2">
    <source>
        <dbReference type="Proteomes" id="UP001249851"/>
    </source>
</evidence>
<name>A0AAD9QSY4_ACRCE</name>
<organism evidence="1 2">
    <name type="scientific">Acropora cervicornis</name>
    <name type="common">Staghorn coral</name>
    <dbReference type="NCBI Taxonomy" id="6130"/>
    <lineage>
        <taxon>Eukaryota</taxon>
        <taxon>Metazoa</taxon>
        <taxon>Cnidaria</taxon>
        <taxon>Anthozoa</taxon>
        <taxon>Hexacorallia</taxon>
        <taxon>Scleractinia</taxon>
        <taxon>Astrocoeniina</taxon>
        <taxon>Acroporidae</taxon>
        <taxon>Acropora</taxon>
    </lineage>
</organism>
<reference evidence="1" key="2">
    <citation type="journal article" date="2023" name="Science">
        <title>Genomic signatures of disease resistance in endangered staghorn corals.</title>
        <authorList>
            <person name="Vollmer S.V."/>
            <person name="Selwyn J.D."/>
            <person name="Despard B.A."/>
            <person name="Roesel C.L."/>
        </authorList>
    </citation>
    <scope>NUCLEOTIDE SEQUENCE</scope>
    <source>
        <strain evidence="1">K2</strain>
    </source>
</reference>
<comment type="caution">
    <text evidence="1">The sequence shown here is derived from an EMBL/GenBank/DDBJ whole genome shotgun (WGS) entry which is preliminary data.</text>
</comment>
<reference evidence="1" key="1">
    <citation type="journal article" date="2023" name="G3 (Bethesda)">
        <title>Whole genome assembly and annotation of the endangered Caribbean coral Acropora cervicornis.</title>
        <authorList>
            <person name="Selwyn J.D."/>
            <person name="Vollmer S.V."/>
        </authorList>
    </citation>
    <scope>NUCLEOTIDE SEQUENCE</scope>
    <source>
        <strain evidence="1">K2</strain>
    </source>
</reference>
<dbReference type="EMBL" id="JARQWQ010000016">
    <property type="protein sequence ID" value="KAK2566802.1"/>
    <property type="molecule type" value="Genomic_DNA"/>
</dbReference>
<accession>A0AAD9QSY4</accession>
<evidence type="ECO:0000313" key="1">
    <source>
        <dbReference type="EMBL" id="KAK2566802.1"/>
    </source>
</evidence>
<dbReference type="AlphaFoldDB" id="A0AAD9QSY4"/>
<keyword evidence="2" id="KW-1185">Reference proteome</keyword>
<dbReference type="Proteomes" id="UP001249851">
    <property type="component" value="Unassembled WGS sequence"/>
</dbReference>
<sequence>MVFSDTEFSLMCSTDNTGRKVGFHLWQYTGLQEVSLNHFQVESLDLRLLLQAVQMRTLCLQH</sequence>